<name>A0A9D3ZI94_9ROSI</name>
<sequence>MEKRRNGDASGFQINPILHLFIRHGCCSFKPECCCFGGHSNIRERQFTKLLLTSDHGNEAEIYLFGGYITSWKDMVFQWRKVTEEESQEEEEEEEQRHGV</sequence>
<dbReference type="AlphaFoldDB" id="A0A9D3ZI94"/>
<gene>
    <name evidence="1" type="ORF">J1N35_040350</name>
</gene>
<organism evidence="1 2">
    <name type="scientific">Gossypium stocksii</name>
    <dbReference type="NCBI Taxonomy" id="47602"/>
    <lineage>
        <taxon>Eukaryota</taxon>
        <taxon>Viridiplantae</taxon>
        <taxon>Streptophyta</taxon>
        <taxon>Embryophyta</taxon>
        <taxon>Tracheophyta</taxon>
        <taxon>Spermatophyta</taxon>
        <taxon>Magnoliopsida</taxon>
        <taxon>eudicotyledons</taxon>
        <taxon>Gunneridae</taxon>
        <taxon>Pentapetalae</taxon>
        <taxon>rosids</taxon>
        <taxon>malvids</taxon>
        <taxon>Malvales</taxon>
        <taxon>Malvaceae</taxon>
        <taxon>Malvoideae</taxon>
        <taxon>Gossypium</taxon>
    </lineage>
</organism>
<dbReference type="EMBL" id="JAIQCV010000012">
    <property type="protein sequence ID" value="KAH1038607.1"/>
    <property type="molecule type" value="Genomic_DNA"/>
</dbReference>
<protein>
    <submittedName>
        <fullName evidence="1">Uncharacterized protein</fullName>
    </submittedName>
</protein>
<dbReference type="Proteomes" id="UP000828251">
    <property type="component" value="Unassembled WGS sequence"/>
</dbReference>
<accession>A0A9D3ZI94</accession>
<reference evidence="1 2" key="1">
    <citation type="journal article" date="2021" name="Plant Biotechnol. J.">
        <title>Multi-omics assisted identification of the key and species-specific regulatory components of drought-tolerant mechanisms in Gossypium stocksii.</title>
        <authorList>
            <person name="Yu D."/>
            <person name="Ke L."/>
            <person name="Zhang D."/>
            <person name="Wu Y."/>
            <person name="Sun Y."/>
            <person name="Mei J."/>
            <person name="Sun J."/>
            <person name="Sun Y."/>
        </authorList>
    </citation>
    <scope>NUCLEOTIDE SEQUENCE [LARGE SCALE GENOMIC DNA]</scope>
    <source>
        <strain evidence="2">cv. E1</strain>
        <tissue evidence="1">Leaf</tissue>
    </source>
</reference>
<evidence type="ECO:0000313" key="1">
    <source>
        <dbReference type="EMBL" id="KAH1038607.1"/>
    </source>
</evidence>
<comment type="caution">
    <text evidence="1">The sequence shown here is derived from an EMBL/GenBank/DDBJ whole genome shotgun (WGS) entry which is preliminary data.</text>
</comment>
<evidence type="ECO:0000313" key="2">
    <source>
        <dbReference type="Proteomes" id="UP000828251"/>
    </source>
</evidence>
<keyword evidence="2" id="KW-1185">Reference proteome</keyword>
<proteinExistence type="predicted"/>